<organism evidence="10">
    <name type="scientific">Taxus chinensis</name>
    <name type="common">Chinese yew</name>
    <name type="synonym">Taxus wallichiana var. chinensis</name>
    <dbReference type="NCBI Taxonomy" id="29808"/>
    <lineage>
        <taxon>Eukaryota</taxon>
        <taxon>Viridiplantae</taxon>
        <taxon>Streptophyta</taxon>
        <taxon>Embryophyta</taxon>
        <taxon>Tracheophyta</taxon>
        <taxon>Spermatophyta</taxon>
        <taxon>Pinopsida</taxon>
        <taxon>Pinidae</taxon>
        <taxon>Conifers II</taxon>
        <taxon>Cupressales</taxon>
        <taxon>Taxaceae</taxon>
        <taxon>Taxus</taxon>
    </lineage>
</organism>
<dbReference type="SUPFAM" id="SSF46689">
    <property type="entry name" value="Homeodomain-like"/>
    <property type="match status" value="1"/>
</dbReference>
<feature type="domain" description="Myb-like" evidence="8">
    <location>
        <begin position="9"/>
        <end position="61"/>
    </location>
</feature>
<dbReference type="Pfam" id="PF00249">
    <property type="entry name" value="Myb_DNA-binding"/>
    <property type="match status" value="2"/>
</dbReference>
<accession>A0A6B9QV51</accession>
<dbReference type="PANTHER" id="PTHR10641:SF1413">
    <property type="entry name" value="MYB-RELATED PROTEIN MYB4"/>
    <property type="match status" value="1"/>
</dbReference>
<sequence length="311" mass="35055">MGRAPCCDKMGLKRGPWTSEEDQILITFIHRNGHGNWRALPKQAGLLRCGKSCRLRWTNYLRPDIKRGNFSPEEEEAIINLHQLLGNRWSTIASRLPGRTDNEIKNVWNTHLKKRLLRMGIDPATHAVGSPASHSLISLYNSKYKDASLAPPFQTQPEASPDSPTTFLNLSDSIHDSQDLSSEIFSSVSSRDSETVTGADSGSRLDCIDSFEVEVDLGYDQKPQNIQDENPQTSILQNQDFADEEGWFPRENQDASEISSSEITWDDFSSMDGTADTNPQPLIWNMDFQSYDDDNDYWLNILRQAASSPTL</sequence>
<evidence type="ECO:0000256" key="2">
    <source>
        <dbReference type="ARBA" id="ARBA00022737"/>
    </source>
</evidence>
<evidence type="ECO:0000256" key="6">
    <source>
        <dbReference type="ARBA" id="ARBA00023242"/>
    </source>
</evidence>
<feature type="domain" description="HTH myb-type" evidence="9">
    <location>
        <begin position="9"/>
        <end position="61"/>
    </location>
</feature>
<evidence type="ECO:0000313" key="10">
    <source>
        <dbReference type="EMBL" id="QHG11468.1"/>
    </source>
</evidence>
<name>A0A6B9QV51_TAXCH</name>
<evidence type="ECO:0000259" key="8">
    <source>
        <dbReference type="PROSITE" id="PS50090"/>
    </source>
</evidence>
<dbReference type="FunFam" id="1.10.10.60:FF:000121">
    <property type="entry name" value="Myb transcription factor"/>
    <property type="match status" value="1"/>
</dbReference>
<keyword evidence="4" id="KW-0238">DNA-binding</keyword>
<protein>
    <submittedName>
        <fullName evidence="10">R2R3-MYB transcription factor 40</fullName>
    </submittedName>
</protein>
<keyword evidence="5" id="KW-0804">Transcription</keyword>
<feature type="domain" description="HTH myb-type" evidence="9">
    <location>
        <begin position="62"/>
        <end position="116"/>
    </location>
</feature>
<evidence type="ECO:0000256" key="3">
    <source>
        <dbReference type="ARBA" id="ARBA00023015"/>
    </source>
</evidence>
<dbReference type="GO" id="GO:0005634">
    <property type="term" value="C:nucleus"/>
    <property type="evidence" value="ECO:0007669"/>
    <property type="project" value="UniProtKB-SubCell"/>
</dbReference>
<evidence type="ECO:0000256" key="4">
    <source>
        <dbReference type="ARBA" id="ARBA00023125"/>
    </source>
</evidence>
<dbReference type="InterPro" id="IPR017930">
    <property type="entry name" value="Myb_dom"/>
</dbReference>
<feature type="domain" description="Myb-like" evidence="8">
    <location>
        <begin position="62"/>
        <end position="112"/>
    </location>
</feature>
<comment type="subcellular location">
    <subcellularLocation>
        <location evidence="1">Nucleus</location>
    </subcellularLocation>
</comment>
<dbReference type="PANTHER" id="PTHR10641">
    <property type="entry name" value="MYB FAMILY TRANSCRIPTION FACTOR"/>
    <property type="match status" value="1"/>
</dbReference>
<dbReference type="FunFam" id="1.10.10.60:FF:000394">
    <property type="entry name" value="MYB transcription factor"/>
    <property type="match status" value="1"/>
</dbReference>
<keyword evidence="6" id="KW-0539">Nucleus</keyword>
<dbReference type="SMART" id="SM00717">
    <property type="entry name" value="SANT"/>
    <property type="match status" value="2"/>
</dbReference>
<reference evidence="10" key="1">
    <citation type="journal article" date="2020" name="PeerJ">
        <title>The R2R3-MYB transcription factor family in Taxus chinensis: Identification, characterization, expression profiling and posttranscriptional regulation analysis.</title>
        <authorList>
            <person name="Hu X."/>
            <person name="Zhang L."/>
            <person name="Shao F."/>
            <person name="Qiu D."/>
            <person name="Wilson I.W."/>
        </authorList>
    </citation>
    <scope>NUCLEOTIDE SEQUENCE</scope>
</reference>
<dbReference type="PROSITE" id="PS50090">
    <property type="entry name" value="MYB_LIKE"/>
    <property type="match status" value="2"/>
</dbReference>
<dbReference type="InterPro" id="IPR001005">
    <property type="entry name" value="SANT/Myb"/>
</dbReference>
<proteinExistence type="evidence at transcript level"/>
<dbReference type="AlphaFoldDB" id="A0A6B9QV51"/>
<evidence type="ECO:0000256" key="1">
    <source>
        <dbReference type="ARBA" id="ARBA00004123"/>
    </source>
</evidence>
<dbReference type="PROSITE" id="PS51294">
    <property type="entry name" value="HTH_MYB"/>
    <property type="match status" value="2"/>
</dbReference>
<dbReference type="EMBL" id="MN906715">
    <property type="protein sequence ID" value="QHG11468.1"/>
    <property type="molecule type" value="mRNA"/>
</dbReference>
<evidence type="ECO:0000259" key="9">
    <source>
        <dbReference type="PROSITE" id="PS51294"/>
    </source>
</evidence>
<dbReference type="Gene3D" id="1.10.10.60">
    <property type="entry name" value="Homeodomain-like"/>
    <property type="match status" value="2"/>
</dbReference>
<keyword evidence="3" id="KW-0805">Transcription regulation</keyword>
<evidence type="ECO:0000256" key="5">
    <source>
        <dbReference type="ARBA" id="ARBA00023163"/>
    </source>
</evidence>
<keyword evidence="2" id="KW-0677">Repeat</keyword>
<dbReference type="InterPro" id="IPR015495">
    <property type="entry name" value="Myb_TF_plants"/>
</dbReference>
<feature type="region of interest" description="Disordered" evidence="7">
    <location>
        <begin position="150"/>
        <end position="171"/>
    </location>
</feature>
<dbReference type="GO" id="GO:0000976">
    <property type="term" value="F:transcription cis-regulatory region binding"/>
    <property type="evidence" value="ECO:0007669"/>
    <property type="project" value="UniProtKB-ARBA"/>
</dbReference>
<dbReference type="InterPro" id="IPR009057">
    <property type="entry name" value="Homeodomain-like_sf"/>
</dbReference>
<dbReference type="CDD" id="cd00167">
    <property type="entry name" value="SANT"/>
    <property type="match status" value="2"/>
</dbReference>
<evidence type="ECO:0000256" key="7">
    <source>
        <dbReference type="SAM" id="MobiDB-lite"/>
    </source>
</evidence>
<feature type="compositionally biased region" description="Polar residues" evidence="7">
    <location>
        <begin position="153"/>
        <end position="171"/>
    </location>
</feature>